<comment type="caution">
    <text evidence="1">The sequence shown here is derived from an EMBL/GenBank/DDBJ whole genome shotgun (WGS) entry which is preliminary data.</text>
</comment>
<accession>A0A162ITQ3</accession>
<name>A0A162ITQ3_METRR</name>
<reference evidence="1 2" key="1">
    <citation type="journal article" date="2016" name="Genome Biol. Evol.">
        <title>Divergent and convergent evolution of fungal pathogenicity.</title>
        <authorList>
            <person name="Shang Y."/>
            <person name="Xiao G."/>
            <person name="Zheng P."/>
            <person name="Cen K."/>
            <person name="Zhan S."/>
            <person name="Wang C."/>
        </authorList>
    </citation>
    <scope>NUCLEOTIDE SEQUENCE [LARGE SCALE GENOMIC DNA]</scope>
    <source>
        <strain evidence="1 2">RCEF 4871</strain>
    </source>
</reference>
<dbReference type="Proteomes" id="UP000243498">
    <property type="component" value="Unassembled WGS sequence"/>
</dbReference>
<proteinExistence type="predicted"/>
<evidence type="ECO:0000313" key="2">
    <source>
        <dbReference type="Proteomes" id="UP000243498"/>
    </source>
</evidence>
<keyword evidence="2" id="KW-1185">Reference proteome</keyword>
<dbReference type="AlphaFoldDB" id="A0A162ITQ3"/>
<gene>
    <name evidence="1" type="ORF">NOR_06442</name>
</gene>
<organism evidence="1 2">
    <name type="scientific">Metarhizium rileyi (strain RCEF 4871)</name>
    <name type="common">Nomuraea rileyi</name>
    <dbReference type="NCBI Taxonomy" id="1649241"/>
    <lineage>
        <taxon>Eukaryota</taxon>
        <taxon>Fungi</taxon>
        <taxon>Dikarya</taxon>
        <taxon>Ascomycota</taxon>
        <taxon>Pezizomycotina</taxon>
        <taxon>Sordariomycetes</taxon>
        <taxon>Hypocreomycetidae</taxon>
        <taxon>Hypocreales</taxon>
        <taxon>Clavicipitaceae</taxon>
        <taxon>Metarhizium</taxon>
    </lineage>
</organism>
<dbReference type="EMBL" id="AZHC01000023">
    <property type="protein sequence ID" value="OAA39182.1"/>
    <property type="molecule type" value="Genomic_DNA"/>
</dbReference>
<evidence type="ECO:0000313" key="1">
    <source>
        <dbReference type="EMBL" id="OAA39182.1"/>
    </source>
</evidence>
<sequence length="77" mass="8609">MPTRLALSFLKGHLYCTHIRGTAFCEYKKSPTAGRHPSSQSLSAQTGHCRITTTKHSCIRDEDGKFWDPLTVMVGGW</sequence>
<protein>
    <submittedName>
        <fullName evidence="1">Uncharacterized protein</fullName>
    </submittedName>
</protein>